<evidence type="ECO:0008006" key="4">
    <source>
        <dbReference type="Google" id="ProtNLM"/>
    </source>
</evidence>
<evidence type="ECO:0000313" key="2">
    <source>
        <dbReference type="EMBL" id="QDS88813.1"/>
    </source>
</evidence>
<dbReference type="InterPro" id="IPR017850">
    <property type="entry name" value="Alkaline_phosphatase_core_sf"/>
</dbReference>
<dbReference type="Proteomes" id="UP000319557">
    <property type="component" value="Chromosome"/>
</dbReference>
<name>A0A517M1Q7_9BACT</name>
<dbReference type="AlphaFoldDB" id="A0A517M1Q7"/>
<feature type="chain" id="PRO_5022191764" description="Sulfatase" evidence="1">
    <location>
        <begin position="25"/>
        <end position="469"/>
    </location>
</feature>
<accession>A0A517M1Q7</accession>
<dbReference type="EMBL" id="CP036261">
    <property type="protein sequence ID" value="QDS88813.1"/>
    <property type="molecule type" value="Genomic_DNA"/>
</dbReference>
<keyword evidence="3" id="KW-1185">Reference proteome</keyword>
<dbReference type="KEGG" id="ruv:EC9_30080"/>
<sequence precursor="true">MLRRTASGFGAVALAALTADPAFTSEAVDTNSPTLLGNALHGLHHPPRAKNIIFLYMDGGPSQVDTFDPKPMLTKFNGREPSEFFAVEPTQFNNTGKVLDSPWKFTNYGESGLPVSGLFPHVGTCADELAVVRSMVSEFPEHTFANYFLHTGSGLQGRPSMGAWVNYGLGSESQNLPGFIVINGGLIPPGGLDCFGSGFLPASYQGSVFKPSGSAVANIQRTEKSAEAQLRKLALVRGLDDMSVEHFGKHDSLESAIQNYELAYQMQMAVPELMSLADEPASIQSMYGIDAKYGPTKIYAAQCLLARRLVERGVRFIELTCPSVGADRWDQHSKLKEGHENNARAVDQPIAALLKDLRQRGMLDETLVVWAGEFGRTPFAQGSNGRDHNPQGFTIWMAGGGVRAGTVYGATDEFGYKAIENRMEVHDLHATMLHLLGVDHTRSTFRFGGRDMRLTDVKGHVVEDLIASS</sequence>
<reference evidence="2 3" key="1">
    <citation type="submission" date="2019-02" db="EMBL/GenBank/DDBJ databases">
        <title>Deep-cultivation of Planctomycetes and their phenomic and genomic characterization uncovers novel biology.</title>
        <authorList>
            <person name="Wiegand S."/>
            <person name="Jogler M."/>
            <person name="Boedeker C."/>
            <person name="Pinto D."/>
            <person name="Vollmers J."/>
            <person name="Rivas-Marin E."/>
            <person name="Kohn T."/>
            <person name="Peeters S.H."/>
            <person name="Heuer A."/>
            <person name="Rast P."/>
            <person name="Oberbeckmann S."/>
            <person name="Bunk B."/>
            <person name="Jeske O."/>
            <person name="Meyerdierks A."/>
            <person name="Storesund J.E."/>
            <person name="Kallscheuer N."/>
            <person name="Luecker S."/>
            <person name="Lage O.M."/>
            <person name="Pohl T."/>
            <person name="Merkel B.J."/>
            <person name="Hornburger P."/>
            <person name="Mueller R.-W."/>
            <person name="Bruemmer F."/>
            <person name="Labrenz M."/>
            <person name="Spormann A.M."/>
            <person name="Op den Camp H."/>
            <person name="Overmann J."/>
            <person name="Amann R."/>
            <person name="Jetten M.S.M."/>
            <person name="Mascher T."/>
            <person name="Medema M.H."/>
            <person name="Devos D.P."/>
            <person name="Kaster A.-K."/>
            <person name="Ovreas L."/>
            <person name="Rohde M."/>
            <person name="Galperin M.Y."/>
            <person name="Jogler C."/>
        </authorList>
    </citation>
    <scope>NUCLEOTIDE SEQUENCE [LARGE SCALE GENOMIC DNA]</scope>
    <source>
        <strain evidence="2 3">EC9</strain>
    </source>
</reference>
<dbReference type="Pfam" id="PF07394">
    <property type="entry name" value="DUF1501"/>
    <property type="match status" value="1"/>
</dbReference>
<dbReference type="Gene3D" id="3.40.720.10">
    <property type="entry name" value="Alkaline Phosphatase, subunit A"/>
    <property type="match status" value="1"/>
</dbReference>
<protein>
    <recommendedName>
        <fullName evidence="4">Sulfatase</fullName>
    </recommendedName>
</protein>
<proteinExistence type="predicted"/>
<dbReference type="InterPro" id="IPR010869">
    <property type="entry name" value="DUF1501"/>
</dbReference>
<evidence type="ECO:0000256" key="1">
    <source>
        <dbReference type="SAM" id="SignalP"/>
    </source>
</evidence>
<dbReference type="PANTHER" id="PTHR43737:SF1">
    <property type="entry name" value="DUF1501 DOMAIN-CONTAINING PROTEIN"/>
    <property type="match status" value="1"/>
</dbReference>
<evidence type="ECO:0000313" key="3">
    <source>
        <dbReference type="Proteomes" id="UP000319557"/>
    </source>
</evidence>
<gene>
    <name evidence="2" type="ORF">EC9_30080</name>
</gene>
<organism evidence="2 3">
    <name type="scientific">Rosistilla ulvae</name>
    <dbReference type="NCBI Taxonomy" id="1930277"/>
    <lineage>
        <taxon>Bacteria</taxon>
        <taxon>Pseudomonadati</taxon>
        <taxon>Planctomycetota</taxon>
        <taxon>Planctomycetia</taxon>
        <taxon>Pirellulales</taxon>
        <taxon>Pirellulaceae</taxon>
        <taxon>Rosistilla</taxon>
    </lineage>
</organism>
<keyword evidence="1" id="KW-0732">Signal</keyword>
<dbReference type="PANTHER" id="PTHR43737">
    <property type="entry name" value="BLL7424 PROTEIN"/>
    <property type="match status" value="1"/>
</dbReference>
<dbReference type="OrthoDB" id="127333at2"/>
<dbReference type="RefSeq" id="WP_145349152.1">
    <property type="nucleotide sequence ID" value="NZ_CP036261.1"/>
</dbReference>
<dbReference type="SUPFAM" id="SSF53649">
    <property type="entry name" value="Alkaline phosphatase-like"/>
    <property type="match status" value="1"/>
</dbReference>
<feature type="signal peptide" evidence="1">
    <location>
        <begin position="1"/>
        <end position="24"/>
    </location>
</feature>